<dbReference type="EMBL" id="KE123913">
    <property type="protein sequence ID" value="EPB91063.1"/>
    <property type="molecule type" value="Genomic_DNA"/>
</dbReference>
<feature type="compositionally biased region" description="Basic and acidic residues" evidence="1">
    <location>
        <begin position="72"/>
        <end position="84"/>
    </location>
</feature>
<dbReference type="VEuPathDB" id="FungiDB:HMPREF1544_02132"/>
<dbReference type="OrthoDB" id="2266444at2759"/>
<protein>
    <submittedName>
        <fullName evidence="2">Uncharacterized protein</fullName>
    </submittedName>
</protein>
<evidence type="ECO:0000313" key="2">
    <source>
        <dbReference type="EMBL" id="EPB91063.1"/>
    </source>
</evidence>
<evidence type="ECO:0000313" key="3">
    <source>
        <dbReference type="Proteomes" id="UP000014254"/>
    </source>
</evidence>
<keyword evidence="3" id="KW-1185">Reference proteome</keyword>
<feature type="compositionally biased region" description="Basic and acidic residues" evidence="1">
    <location>
        <begin position="30"/>
        <end position="44"/>
    </location>
</feature>
<dbReference type="InParanoid" id="S2K6L9"/>
<organism evidence="2 3">
    <name type="scientific">Mucor circinelloides f. circinelloides (strain 1006PhL)</name>
    <name type="common">Mucormycosis agent</name>
    <name type="synonym">Calyptromyces circinelloides</name>
    <dbReference type="NCBI Taxonomy" id="1220926"/>
    <lineage>
        <taxon>Eukaryota</taxon>
        <taxon>Fungi</taxon>
        <taxon>Fungi incertae sedis</taxon>
        <taxon>Mucoromycota</taxon>
        <taxon>Mucoromycotina</taxon>
        <taxon>Mucoromycetes</taxon>
        <taxon>Mucorales</taxon>
        <taxon>Mucorineae</taxon>
        <taxon>Mucoraceae</taxon>
        <taxon>Mucor</taxon>
    </lineage>
</organism>
<proteinExistence type="predicted"/>
<feature type="region of interest" description="Disordered" evidence="1">
    <location>
        <begin position="25"/>
        <end position="84"/>
    </location>
</feature>
<dbReference type="Proteomes" id="UP000014254">
    <property type="component" value="Unassembled WGS sequence"/>
</dbReference>
<feature type="compositionally biased region" description="Basic residues" evidence="1">
    <location>
        <begin position="45"/>
        <end position="54"/>
    </location>
</feature>
<gene>
    <name evidence="2" type="ORF">HMPREF1544_02132</name>
</gene>
<name>S2K6L9_MUCC1</name>
<accession>S2K6L9</accession>
<evidence type="ECO:0000256" key="1">
    <source>
        <dbReference type="SAM" id="MobiDB-lite"/>
    </source>
</evidence>
<dbReference type="AlphaFoldDB" id="S2K6L9"/>
<sequence>MTQEVLKYGVQKARLRSAMAEQVVNEEEKENARKRPMDYNDCKKGPSRRTRASTRKVFTVVDDNQTNEQADGDDHSDNGGDKKNGIWEEWKQFLDDQKNTKCFMQLSPERHSVIWCKKLVR</sequence>
<reference evidence="3" key="1">
    <citation type="submission" date="2013-05" db="EMBL/GenBank/DDBJ databases">
        <title>The Genome sequence of Mucor circinelloides f. circinelloides 1006PhL.</title>
        <authorList>
            <consortium name="The Broad Institute Genomics Platform"/>
            <person name="Cuomo C."/>
            <person name="Earl A."/>
            <person name="Findley K."/>
            <person name="Lee S.C."/>
            <person name="Walker B."/>
            <person name="Young S."/>
            <person name="Zeng Q."/>
            <person name="Gargeya S."/>
            <person name="Fitzgerald M."/>
            <person name="Haas B."/>
            <person name="Abouelleil A."/>
            <person name="Allen A.W."/>
            <person name="Alvarado L."/>
            <person name="Arachchi H.M."/>
            <person name="Berlin A.M."/>
            <person name="Chapman S.B."/>
            <person name="Gainer-Dewar J."/>
            <person name="Goldberg J."/>
            <person name="Griggs A."/>
            <person name="Gujja S."/>
            <person name="Hansen M."/>
            <person name="Howarth C."/>
            <person name="Imamovic A."/>
            <person name="Ireland A."/>
            <person name="Larimer J."/>
            <person name="McCowan C."/>
            <person name="Murphy C."/>
            <person name="Pearson M."/>
            <person name="Poon T.W."/>
            <person name="Priest M."/>
            <person name="Roberts A."/>
            <person name="Saif S."/>
            <person name="Shea T."/>
            <person name="Sisk P."/>
            <person name="Sykes S."/>
            <person name="Wortman J."/>
            <person name="Nusbaum C."/>
            <person name="Birren B."/>
        </authorList>
    </citation>
    <scope>NUCLEOTIDE SEQUENCE [LARGE SCALE GENOMIC DNA]</scope>
    <source>
        <strain evidence="3">1006PhL</strain>
    </source>
</reference>